<evidence type="ECO:0000256" key="1">
    <source>
        <dbReference type="ARBA" id="ARBA00008618"/>
    </source>
</evidence>
<comment type="similarity">
    <text evidence="1">Belongs to the antirestriction protein family.</text>
</comment>
<evidence type="ECO:0000313" key="3">
    <source>
        <dbReference type="EMBL" id="STS87996.1"/>
    </source>
</evidence>
<dbReference type="InterPro" id="IPR004914">
    <property type="entry name" value="Antirestrict"/>
</dbReference>
<dbReference type="InterPro" id="IPR042297">
    <property type="entry name" value="Antirestriction_sf"/>
</dbReference>
<gene>
    <name evidence="3" type="ORF">NCTC9177_01826</name>
</gene>
<dbReference type="Gene3D" id="3.30.70.3580">
    <property type="entry name" value="Antirestriction protein"/>
    <property type="match status" value="1"/>
</dbReference>
<dbReference type="Pfam" id="PF03230">
    <property type="entry name" value="Antirestrict"/>
    <property type="match status" value="1"/>
</dbReference>
<name>A0A7H4MCE6_KLEVA</name>
<comment type="caution">
    <text evidence="3">The sequence shown here is derived from an EMBL/GenBank/DDBJ whole genome shotgun (WGS) entry which is preliminary data.</text>
</comment>
<protein>
    <submittedName>
        <fullName evidence="3">Antirestriction protein klcA</fullName>
    </submittedName>
</protein>
<dbReference type="EMBL" id="UGKR01000003">
    <property type="protein sequence ID" value="STS87996.1"/>
    <property type="molecule type" value="Genomic_DNA"/>
</dbReference>
<dbReference type="AlphaFoldDB" id="A0A7H4MCE6"/>
<dbReference type="Proteomes" id="UP000254545">
    <property type="component" value="Unassembled WGS sequence"/>
</dbReference>
<evidence type="ECO:0000256" key="2">
    <source>
        <dbReference type="SAM" id="MobiDB-lite"/>
    </source>
</evidence>
<evidence type="ECO:0000313" key="4">
    <source>
        <dbReference type="Proteomes" id="UP000254545"/>
    </source>
</evidence>
<reference evidence="3 4" key="1">
    <citation type="submission" date="2018-06" db="EMBL/GenBank/DDBJ databases">
        <authorList>
            <consortium name="Pathogen Informatics"/>
            <person name="Doyle S."/>
        </authorList>
    </citation>
    <scope>NUCLEOTIDE SEQUENCE [LARGE SCALE GENOMIC DNA]</scope>
    <source>
        <strain evidence="3 4">NCTC9177</strain>
    </source>
</reference>
<accession>A0A7H4MCE6</accession>
<sequence>MTDIININDDNQRPLQTGEDGSEPALTATPVPDEQRVEFWPQHFGNIPQWITLEPQVFAWMDRFCADYSGGIWNFYTLSNGGALMAPETDSDAFWSLFNALNGNAADMSAEAAGIAVCLIAYSHHACRTECDSMMEHYWRLRDYALHHPECNAIMRIIDWSVPPCRMNCLT</sequence>
<organism evidence="3 4">
    <name type="scientific">Klebsiella variicola</name>
    <dbReference type="NCBI Taxonomy" id="244366"/>
    <lineage>
        <taxon>Bacteria</taxon>
        <taxon>Pseudomonadati</taxon>
        <taxon>Pseudomonadota</taxon>
        <taxon>Gammaproteobacteria</taxon>
        <taxon>Enterobacterales</taxon>
        <taxon>Enterobacteriaceae</taxon>
        <taxon>Klebsiella/Raoultella group</taxon>
        <taxon>Klebsiella</taxon>
        <taxon>Klebsiella pneumoniae complex</taxon>
    </lineage>
</organism>
<proteinExistence type="inferred from homology"/>
<feature type="region of interest" description="Disordered" evidence="2">
    <location>
        <begin position="1"/>
        <end position="28"/>
    </location>
</feature>